<evidence type="ECO:0000313" key="1">
    <source>
        <dbReference type="EMBL" id="SFM05278.1"/>
    </source>
</evidence>
<dbReference type="Proteomes" id="UP000199520">
    <property type="component" value="Unassembled WGS sequence"/>
</dbReference>
<accession>A0A1I4MPW7</accession>
<sequence length="34" mass="3771">MKLKIMPNAYKKTTIVFKVLAGACTILEQVAAKF</sequence>
<proteinExistence type="predicted"/>
<name>A0A1I4MPW7_9FIRM</name>
<gene>
    <name evidence="1" type="ORF">SAMN04490355_103626</name>
</gene>
<protein>
    <submittedName>
        <fullName evidence="1">Uncharacterized protein</fullName>
    </submittedName>
</protein>
<dbReference type="STRING" id="1123291.SAMN04490355_103626"/>
<dbReference type="AlphaFoldDB" id="A0A1I4MPW7"/>
<keyword evidence="2" id="KW-1185">Reference proteome</keyword>
<dbReference type="EMBL" id="FOTS01000036">
    <property type="protein sequence ID" value="SFM05278.1"/>
    <property type="molecule type" value="Genomic_DNA"/>
</dbReference>
<organism evidence="1 2">
    <name type="scientific">Pelosinus propionicus DSM 13327</name>
    <dbReference type="NCBI Taxonomy" id="1123291"/>
    <lineage>
        <taxon>Bacteria</taxon>
        <taxon>Bacillati</taxon>
        <taxon>Bacillota</taxon>
        <taxon>Negativicutes</taxon>
        <taxon>Selenomonadales</taxon>
        <taxon>Sporomusaceae</taxon>
        <taxon>Pelosinus</taxon>
    </lineage>
</organism>
<reference evidence="2" key="1">
    <citation type="submission" date="2016-10" db="EMBL/GenBank/DDBJ databases">
        <authorList>
            <person name="Varghese N."/>
            <person name="Submissions S."/>
        </authorList>
    </citation>
    <scope>NUCLEOTIDE SEQUENCE [LARGE SCALE GENOMIC DNA]</scope>
    <source>
        <strain evidence="2">DSM 13327</strain>
    </source>
</reference>
<evidence type="ECO:0000313" key="2">
    <source>
        <dbReference type="Proteomes" id="UP000199520"/>
    </source>
</evidence>